<accession>A0ABV5ZSS4</accession>
<sequence length="516" mass="53812">MGIVPPSVAELRVIADRYGLSLDDSALESFRGLMAPTLASYSEVERLHAERAPDPPRREHARPVPEDNRLNAWCLRTDVRTREDGPLAGRTVVVKDNIAVGGVPMANGSRALAGFVPRADATVVTRVLDAGGRVVGKGACEDLGYSAGSHTGADGPVRNPWDPARSAGGSSSGPAVLVATGDADLAVGGDQGGSLRVPAAFSGVVGHKPTHGLVPCTGAFPMENTLDHLGPMARTVPDVALLLTVLAGPDGLDPRQDPRTVPADYLADLDAGVAGLCIGLLTEGFGLPGLSDPRVDDAVRASARRLAEAGATVREISVPWHTKGFDVWKVIATDGIAWQMIDGNGLARGVSGPFDPELAAHFGNGRREHADAFSETVKLVTLNGAYTLGRYHGAHYAMARNLVPDLVAGYDAALSEVDVLVLPTVPHVANRLPGKDSSREEYVAAALGMVGNVAPFDASGHPATSVPVAQVDDLPVGMMIVGPRLRDDLCLRVARAHELAMGGFPTPHRTSSTARV</sequence>
<dbReference type="Gene3D" id="3.90.1300.10">
    <property type="entry name" value="Amidase signature (AS) domain"/>
    <property type="match status" value="1"/>
</dbReference>
<dbReference type="Proteomes" id="UP001589693">
    <property type="component" value="Unassembled WGS sequence"/>
</dbReference>
<dbReference type="InterPro" id="IPR036928">
    <property type="entry name" value="AS_sf"/>
</dbReference>
<dbReference type="InterPro" id="IPR000120">
    <property type="entry name" value="Amidase"/>
</dbReference>
<dbReference type="EMBL" id="JBHLZU010000006">
    <property type="protein sequence ID" value="MFB9903942.1"/>
    <property type="molecule type" value="Genomic_DNA"/>
</dbReference>
<dbReference type="RefSeq" id="WP_377851101.1">
    <property type="nucleotide sequence ID" value="NZ_JBHLZU010000006.1"/>
</dbReference>
<name>A0ABV5ZSS4_9PSEU</name>
<dbReference type="InterPro" id="IPR023631">
    <property type="entry name" value="Amidase_dom"/>
</dbReference>
<dbReference type="InterPro" id="IPR020556">
    <property type="entry name" value="Amidase_CS"/>
</dbReference>
<dbReference type="PANTHER" id="PTHR11895">
    <property type="entry name" value="TRANSAMIDASE"/>
    <property type="match status" value="1"/>
</dbReference>
<dbReference type="Gene3D" id="1.10.20.60">
    <property type="entry name" value="Glu-tRNAGln amidotransferase C subunit, N-terminal domain"/>
    <property type="match status" value="1"/>
</dbReference>
<gene>
    <name evidence="2" type="ORF">ACFFQA_08325</name>
</gene>
<dbReference type="NCBIfam" id="NF005565">
    <property type="entry name" value="PRK07235.1"/>
    <property type="match status" value="1"/>
</dbReference>
<dbReference type="PANTHER" id="PTHR11895:SF170">
    <property type="entry name" value="AMIDASE"/>
    <property type="match status" value="1"/>
</dbReference>
<feature type="domain" description="Amidase" evidence="1">
    <location>
        <begin position="77"/>
        <end position="491"/>
    </location>
</feature>
<evidence type="ECO:0000259" key="1">
    <source>
        <dbReference type="Pfam" id="PF01425"/>
    </source>
</evidence>
<dbReference type="EC" id="3.5.1.4" evidence="2"/>
<dbReference type="Pfam" id="PF01425">
    <property type="entry name" value="Amidase"/>
    <property type="match status" value="1"/>
</dbReference>
<proteinExistence type="predicted"/>
<protein>
    <submittedName>
        <fullName evidence="2">Amidase</fullName>
        <ecNumber evidence="2">3.5.1.4</ecNumber>
    </submittedName>
</protein>
<dbReference type="GO" id="GO:0004040">
    <property type="term" value="F:amidase activity"/>
    <property type="evidence" value="ECO:0007669"/>
    <property type="project" value="UniProtKB-EC"/>
</dbReference>
<comment type="caution">
    <text evidence="2">The sequence shown here is derived from an EMBL/GenBank/DDBJ whole genome shotgun (WGS) entry which is preliminary data.</text>
</comment>
<dbReference type="SUPFAM" id="SSF75304">
    <property type="entry name" value="Amidase signature (AS) enzymes"/>
    <property type="match status" value="1"/>
</dbReference>
<evidence type="ECO:0000313" key="3">
    <source>
        <dbReference type="Proteomes" id="UP001589693"/>
    </source>
</evidence>
<dbReference type="PROSITE" id="PS00571">
    <property type="entry name" value="AMIDASES"/>
    <property type="match status" value="1"/>
</dbReference>
<organism evidence="2 3">
    <name type="scientific">Allokutzneria oryzae</name>
    <dbReference type="NCBI Taxonomy" id="1378989"/>
    <lineage>
        <taxon>Bacteria</taxon>
        <taxon>Bacillati</taxon>
        <taxon>Actinomycetota</taxon>
        <taxon>Actinomycetes</taxon>
        <taxon>Pseudonocardiales</taxon>
        <taxon>Pseudonocardiaceae</taxon>
        <taxon>Allokutzneria</taxon>
    </lineage>
</organism>
<evidence type="ECO:0000313" key="2">
    <source>
        <dbReference type="EMBL" id="MFB9903942.1"/>
    </source>
</evidence>
<keyword evidence="3" id="KW-1185">Reference proteome</keyword>
<reference evidence="2 3" key="1">
    <citation type="submission" date="2024-09" db="EMBL/GenBank/DDBJ databases">
        <authorList>
            <person name="Sun Q."/>
            <person name="Mori K."/>
        </authorList>
    </citation>
    <scope>NUCLEOTIDE SEQUENCE [LARGE SCALE GENOMIC DNA]</scope>
    <source>
        <strain evidence="2 3">TBRC 7907</strain>
    </source>
</reference>
<keyword evidence="2" id="KW-0378">Hydrolase</keyword>